<feature type="signal peptide" evidence="7">
    <location>
        <begin position="1"/>
        <end position="18"/>
    </location>
</feature>
<dbReference type="PANTHER" id="PTHR47254">
    <property type="entry name" value="CELL WALL MANNOPROTEIN CIS3-RELATED"/>
    <property type="match status" value="1"/>
</dbReference>
<dbReference type="STRING" id="984486.A0A1E3QY85"/>
<sequence>MRYSTLSAIATLVGSALSIYIPTDPFHTLTPTGAAPLGAVSDYHYSFGIAVNPVTDMDATPTRLAEVKQLTKIFTKVSVLTTTIRPTLTAAIAHQIGDGQVQFFATPTSCPEDGAESEAEGEAEDGAESEAEDEATEGTELEFVPDIEQNTLKETSAPNPIVKTSASSKNLHAKRFTDDREEEDEYPEPVLAVACWKNNTLTMSLESSVLTDTLGRIGTIVGNNQFQFDDPPQYGCKYAAGWSITQTGQLALGSQVIFYRCLSGEFYNLYAENIAPQCGPVTFDVVNFVDCDSEDAY</sequence>
<feature type="region of interest" description="Disordered" evidence="6">
    <location>
        <begin position="106"/>
        <end position="141"/>
    </location>
</feature>
<keyword evidence="2" id="KW-0134">Cell wall</keyword>
<dbReference type="Proteomes" id="UP000094336">
    <property type="component" value="Unassembled WGS sequence"/>
</dbReference>
<comment type="subcellular location">
    <subcellularLocation>
        <location evidence="1">Secreted</location>
        <location evidence="1">Cell wall</location>
    </subcellularLocation>
</comment>
<dbReference type="Pfam" id="PF22799">
    <property type="entry name" value="PIR1-like_C"/>
    <property type="match status" value="1"/>
</dbReference>
<dbReference type="GO" id="GO:0009277">
    <property type="term" value="C:fungal-type cell wall"/>
    <property type="evidence" value="ECO:0007669"/>
    <property type="project" value="TreeGrafter"/>
</dbReference>
<evidence type="ECO:0000256" key="1">
    <source>
        <dbReference type="ARBA" id="ARBA00004191"/>
    </source>
</evidence>
<dbReference type="GeneID" id="30145996"/>
<evidence type="ECO:0000256" key="2">
    <source>
        <dbReference type="ARBA" id="ARBA00022512"/>
    </source>
</evidence>
<evidence type="ECO:0000256" key="7">
    <source>
        <dbReference type="SAM" id="SignalP"/>
    </source>
</evidence>
<feature type="chain" id="PRO_5009134457" description="Cell wall mannoprotein PIR1-like C-terminal domain-containing protein" evidence="7">
    <location>
        <begin position="19"/>
        <end position="297"/>
    </location>
</feature>
<dbReference type="InterPro" id="IPR051153">
    <property type="entry name" value="Yeast_CWMannoprotein_PIR"/>
</dbReference>
<gene>
    <name evidence="9" type="ORF">BABINDRAFT_160270</name>
</gene>
<evidence type="ECO:0000313" key="10">
    <source>
        <dbReference type="Proteomes" id="UP000094336"/>
    </source>
</evidence>
<evidence type="ECO:0000256" key="3">
    <source>
        <dbReference type="ARBA" id="ARBA00022525"/>
    </source>
</evidence>
<proteinExistence type="inferred from homology"/>
<dbReference type="PANTHER" id="PTHR47254:SF1">
    <property type="entry name" value="CELL WALL MANNOPROTEIN CIS3-RELATED"/>
    <property type="match status" value="1"/>
</dbReference>
<organism evidence="9 10">
    <name type="scientific">Babjeviella inositovora NRRL Y-12698</name>
    <dbReference type="NCBI Taxonomy" id="984486"/>
    <lineage>
        <taxon>Eukaryota</taxon>
        <taxon>Fungi</taxon>
        <taxon>Dikarya</taxon>
        <taxon>Ascomycota</taxon>
        <taxon>Saccharomycotina</taxon>
        <taxon>Pichiomycetes</taxon>
        <taxon>Serinales incertae sedis</taxon>
        <taxon>Babjeviella</taxon>
    </lineage>
</organism>
<evidence type="ECO:0000256" key="6">
    <source>
        <dbReference type="SAM" id="MobiDB-lite"/>
    </source>
</evidence>
<keyword evidence="10" id="KW-1185">Reference proteome</keyword>
<feature type="compositionally biased region" description="Acidic residues" evidence="6">
    <location>
        <begin position="113"/>
        <end position="141"/>
    </location>
</feature>
<dbReference type="GO" id="GO:0005199">
    <property type="term" value="F:structural constituent of cell wall"/>
    <property type="evidence" value="ECO:0007669"/>
    <property type="project" value="TreeGrafter"/>
</dbReference>
<keyword evidence="3" id="KW-0964">Secreted</keyword>
<comment type="similarity">
    <text evidence="5">Belongs to the PIR protein family.</text>
</comment>
<accession>A0A1E3QY85</accession>
<name>A0A1E3QY85_9ASCO</name>
<dbReference type="AlphaFoldDB" id="A0A1E3QY85"/>
<evidence type="ECO:0000313" key="9">
    <source>
        <dbReference type="EMBL" id="ODQ82072.1"/>
    </source>
</evidence>
<dbReference type="EMBL" id="KV454427">
    <property type="protein sequence ID" value="ODQ82072.1"/>
    <property type="molecule type" value="Genomic_DNA"/>
</dbReference>
<evidence type="ECO:0000256" key="4">
    <source>
        <dbReference type="ARBA" id="ARBA00022729"/>
    </source>
</evidence>
<protein>
    <recommendedName>
        <fullName evidence="8">Cell wall mannoprotein PIR1-like C-terminal domain-containing protein</fullName>
    </recommendedName>
</protein>
<evidence type="ECO:0000256" key="5">
    <source>
        <dbReference type="ARBA" id="ARBA00038219"/>
    </source>
</evidence>
<dbReference type="RefSeq" id="XP_018987400.1">
    <property type="nucleotide sequence ID" value="XM_019128143.1"/>
</dbReference>
<feature type="domain" description="Cell wall mannoprotein PIR1-like C-terminal" evidence="8">
    <location>
        <begin position="209"/>
        <end position="281"/>
    </location>
</feature>
<keyword evidence="4 7" id="KW-0732">Signal</keyword>
<dbReference type="OrthoDB" id="5415592at2759"/>
<reference evidence="10" key="1">
    <citation type="submission" date="2016-05" db="EMBL/GenBank/DDBJ databases">
        <title>Comparative genomics of biotechnologically important yeasts.</title>
        <authorList>
            <consortium name="DOE Joint Genome Institute"/>
            <person name="Riley R."/>
            <person name="Haridas S."/>
            <person name="Wolfe K.H."/>
            <person name="Lopes M.R."/>
            <person name="Hittinger C.T."/>
            <person name="Goker M."/>
            <person name="Salamov A."/>
            <person name="Wisecaver J."/>
            <person name="Long T.M."/>
            <person name="Aerts A.L."/>
            <person name="Barry K."/>
            <person name="Choi C."/>
            <person name="Clum A."/>
            <person name="Coughlan A.Y."/>
            <person name="Deshpande S."/>
            <person name="Douglass A.P."/>
            <person name="Hanson S.J."/>
            <person name="Klenk H.-P."/>
            <person name="Labutti K."/>
            <person name="Lapidus A."/>
            <person name="Lindquist E."/>
            <person name="Lipzen A."/>
            <person name="Meier-Kolthoff J.P."/>
            <person name="Ohm R.A."/>
            <person name="Otillar R.P."/>
            <person name="Pangilinan J."/>
            <person name="Peng Y."/>
            <person name="Rokas A."/>
            <person name="Rosa C.A."/>
            <person name="Scheuner C."/>
            <person name="Sibirny A.A."/>
            <person name="Slot J.C."/>
            <person name="Stielow J.B."/>
            <person name="Sun H."/>
            <person name="Kurtzman C.P."/>
            <person name="Blackwell M."/>
            <person name="Grigoriev I.V."/>
            <person name="Jeffries T.W."/>
        </authorList>
    </citation>
    <scope>NUCLEOTIDE SEQUENCE [LARGE SCALE GENOMIC DNA]</scope>
    <source>
        <strain evidence="10">NRRL Y-12698</strain>
    </source>
</reference>
<dbReference type="GO" id="GO:0031505">
    <property type="term" value="P:fungal-type cell wall organization"/>
    <property type="evidence" value="ECO:0007669"/>
    <property type="project" value="TreeGrafter"/>
</dbReference>
<dbReference type="InterPro" id="IPR054508">
    <property type="entry name" value="PIR1-like_C"/>
</dbReference>
<evidence type="ECO:0000259" key="8">
    <source>
        <dbReference type="Pfam" id="PF22799"/>
    </source>
</evidence>